<dbReference type="EMBL" id="JASSZA010000014">
    <property type="protein sequence ID" value="KAK2093817.1"/>
    <property type="molecule type" value="Genomic_DNA"/>
</dbReference>
<dbReference type="Proteomes" id="UP001266305">
    <property type="component" value="Unassembled WGS sequence"/>
</dbReference>
<accession>A0ABQ9UBY1</accession>
<feature type="region of interest" description="Disordered" evidence="1">
    <location>
        <begin position="1"/>
        <end position="68"/>
    </location>
</feature>
<name>A0ABQ9UBY1_SAGOE</name>
<reference evidence="2 3" key="1">
    <citation type="submission" date="2023-05" db="EMBL/GenBank/DDBJ databases">
        <title>B98-5 Cell Line De Novo Hybrid Assembly: An Optical Mapping Approach.</title>
        <authorList>
            <person name="Kananen K."/>
            <person name="Auerbach J.A."/>
            <person name="Kautto E."/>
            <person name="Blachly J.S."/>
        </authorList>
    </citation>
    <scope>NUCLEOTIDE SEQUENCE [LARGE SCALE GENOMIC DNA]</scope>
    <source>
        <strain evidence="2">B95-8</strain>
        <tissue evidence="2">Cell line</tissue>
    </source>
</reference>
<gene>
    <name evidence="2" type="ORF">P7K49_027555</name>
</gene>
<comment type="caution">
    <text evidence="2">The sequence shown here is derived from an EMBL/GenBank/DDBJ whole genome shotgun (WGS) entry which is preliminary data.</text>
</comment>
<organism evidence="2 3">
    <name type="scientific">Saguinus oedipus</name>
    <name type="common">Cotton-top tamarin</name>
    <name type="synonym">Oedipomidas oedipus</name>
    <dbReference type="NCBI Taxonomy" id="9490"/>
    <lineage>
        <taxon>Eukaryota</taxon>
        <taxon>Metazoa</taxon>
        <taxon>Chordata</taxon>
        <taxon>Craniata</taxon>
        <taxon>Vertebrata</taxon>
        <taxon>Euteleostomi</taxon>
        <taxon>Mammalia</taxon>
        <taxon>Eutheria</taxon>
        <taxon>Euarchontoglires</taxon>
        <taxon>Primates</taxon>
        <taxon>Haplorrhini</taxon>
        <taxon>Platyrrhini</taxon>
        <taxon>Cebidae</taxon>
        <taxon>Callitrichinae</taxon>
        <taxon>Saguinus</taxon>
    </lineage>
</organism>
<evidence type="ECO:0000256" key="1">
    <source>
        <dbReference type="SAM" id="MobiDB-lite"/>
    </source>
</evidence>
<evidence type="ECO:0000313" key="3">
    <source>
        <dbReference type="Proteomes" id="UP001266305"/>
    </source>
</evidence>
<keyword evidence="3" id="KW-1185">Reference proteome</keyword>
<feature type="compositionally biased region" description="Basic residues" evidence="1">
    <location>
        <begin position="21"/>
        <end position="32"/>
    </location>
</feature>
<proteinExistence type="predicted"/>
<sequence>MEAPHNGTLESRKRASANVRRPQRSRLSKKRERRGEERRILGTAGEPGRRALRPCSRSGSGVRDPIRD</sequence>
<evidence type="ECO:0000313" key="2">
    <source>
        <dbReference type="EMBL" id="KAK2093817.1"/>
    </source>
</evidence>
<protein>
    <submittedName>
        <fullName evidence="2">Uncharacterized protein</fullName>
    </submittedName>
</protein>